<dbReference type="Proteomes" id="UP000022910">
    <property type="component" value="Unassembled WGS sequence"/>
</dbReference>
<name>A0A015IEQ2_RHIIW</name>
<proteinExistence type="predicted"/>
<comment type="caution">
    <text evidence="2">The sequence shown here is derived from an EMBL/GenBank/DDBJ whole genome shotgun (WGS) entry which is preliminary data.</text>
</comment>
<protein>
    <submittedName>
        <fullName evidence="2">Uncharacterized protein</fullName>
    </submittedName>
</protein>
<evidence type="ECO:0000313" key="3">
    <source>
        <dbReference type="Proteomes" id="UP000022910"/>
    </source>
</evidence>
<feature type="compositionally biased region" description="Polar residues" evidence="1">
    <location>
        <begin position="72"/>
        <end position="90"/>
    </location>
</feature>
<evidence type="ECO:0000313" key="2">
    <source>
        <dbReference type="EMBL" id="EXX52470.1"/>
    </source>
</evidence>
<dbReference type="STRING" id="1432141.A0A015IEQ2"/>
<dbReference type="AlphaFoldDB" id="A0A015IEQ2"/>
<dbReference type="HOGENOM" id="CLU_099551_0_0_1"/>
<reference evidence="2 3" key="1">
    <citation type="submission" date="2014-02" db="EMBL/GenBank/DDBJ databases">
        <title>Single nucleus genome sequencing reveals high similarity among nuclei of an endomycorrhizal fungus.</title>
        <authorList>
            <person name="Lin K."/>
            <person name="Geurts R."/>
            <person name="Zhang Z."/>
            <person name="Limpens E."/>
            <person name="Saunders D.G."/>
            <person name="Mu D."/>
            <person name="Pang E."/>
            <person name="Cao H."/>
            <person name="Cha H."/>
            <person name="Lin T."/>
            <person name="Zhou Q."/>
            <person name="Shang Y."/>
            <person name="Li Y."/>
            <person name="Ivanov S."/>
            <person name="Sharma T."/>
            <person name="Velzen R.V."/>
            <person name="Ruijter N.D."/>
            <person name="Aanen D.K."/>
            <person name="Win J."/>
            <person name="Kamoun S."/>
            <person name="Bisseling T."/>
            <person name="Huang S."/>
        </authorList>
    </citation>
    <scope>NUCLEOTIDE SEQUENCE [LARGE SCALE GENOMIC DNA]</scope>
    <source>
        <strain evidence="3">DAOM197198w</strain>
    </source>
</reference>
<dbReference type="EMBL" id="JEMT01029291">
    <property type="protein sequence ID" value="EXX52470.1"/>
    <property type="molecule type" value="Genomic_DNA"/>
</dbReference>
<accession>A0A015IEQ2</accession>
<keyword evidence="3" id="KW-1185">Reference proteome</keyword>
<organism evidence="2 3">
    <name type="scientific">Rhizophagus irregularis (strain DAOM 197198w)</name>
    <name type="common">Glomus intraradices</name>
    <dbReference type="NCBI Taxonomy" id="1432141"/>
    <lineage>
        <taxon>Eukaryota</taxon>
        <taxon>Fungi</taxon>
        <taxon>Fungi incertae sedis</taxon>
        <taxon>Mucoromycota</taxon>
        <taxon>Glomeromycotina</taxon>
        <taxon>Glomeromycetes</taxon>
        <taxon>Glomerales</taxon>
        <taxon>Glomeraceae</taxon>
        <taxon>Rhizophagus</taxon>
    </lineage>
</organism>
<gene>
    <name evidence="2" type="ORF">RirG_252880</name>
</gene>
<feature type="region of interest" description="Disordered" evidence="1">
    <location>
        <begin position="72"/>
        <end position="113"/>
    </location>
</feature>
<sequence length="244" mass="28448">MIFYLVVVHVNILEHQFFGLIGCDLQPPHPKYYNTLDHQNLPYISLPTRDEAVKKFETNQVHSYHNSEIPSLSLLPQDSLHNPETTPTSHNEYEKTFHNPETPPPSSQNPKKFSLSLYDQENREPVHSSLNHNVAIWKQEHITLATNLLANLNELELIAKSIKQLSVNVPDGIKEDAKQLNIVMAFILEKIDENEDIKKLRDISNKIWKERNTQEKRNKHMLKENIYPLSPSKKQRRHDSHSIF</sequence>
<evidence type="ECO:0000256" key="1">
    <source>
        <dbReference type="SAM" id="MobiDB-lite"/>
    </source>
</evidence>